<proteinExistence type="predicted"/>
<evidence type="ECO:0000313" key="2">
    <source>
        <dbReference type="EMBL" id="RHZ61659.1"/>
    </source>
</evidence>
<keyword evidence="3" id="KW-1185">Reference proteome</keyword>
<dbReference type="STRING" id="1348612.A0A397HFP4"/>
<sequence>MDSGKPKDKSGPVSKKKRLRKIPTSPSEINNFWTDHPAPELSKKQDTNMNDTNDMDDTSDTELYDIFFEDGDFNMEEKEKKRNKRK</sequence>
<feature type="compositionally biased region" description="Basic and acidic residues" evidence="1">
    <location>
        <begin position="1"/>
        <end position="10"/>
    </location>
</feature>
<feature type="compositionally biased region" description="Basic and acidic residues" evidence="1">
    <location>
        <begin position="37"/>
        <end position="46"/>
    </location>
</feature>
<accession>A0A397HFP4</accession>
<feature type="region of interest" description="Disordered" evidence="1">
    <location>
        <begin position="1"/>
        <end position="61"/>
    </location>
</feature>
<evidence type="ECO:0000256" key="1">
    <source>
        <dbReference type="SAM" id="MobiDB-lite"/>
    </source>
</evidence>
<reference evidence="2 3" key="1">
    <citation type="submission" date="2018-08" db="EMBL/GenBank/DDBJ databases">
        <title>Genome and evolution of the arbuscular mycorrhizal fungus Diversispora epigaea (formerly Glomus versiforme) and its bacterial endosymbionts.</title>
        <authorList>
            <person name="Sun X."/>
            <person name="Fei Z."/>
            <person name="Harrison M."/>
        </authorList>
    </citation>
    <scope>NUCLEOTIDE SEQUENCE [LARGE SCALE GENOMIC DNA]</scope>
    <source>
        <strain evidence="2 3">IT104</strain>
    </source>
</reference>
<protein>
    <submittedName>
        <fullName evidence="2">Uncharacterized protein</fullName>
    </submittedName>
</protein>
<dbReference type="OrthoDB" id="10263185at2759"/>
<dbReference type="Proteomes" id="UP000266861">
    <property type="component" value="Unassembled WGS sequence"/>
</dbReference>
<gene>
    <name evidence="2" type="ORF">Glove_346g75</name>
</gene>
<name>A0A397HFP4_9GLOM</name>
<organism evidence="2 3">
    <name type="scientific">Diversispora epigaea</name>
    <dbReference type="NCBI Taxonomy" id="1348612"/>
    <lineage>
        <taxon>Eukaryota</taxon>
        <taxon>Fungi</taxon>
        <taxon>Fungi incertae sedis</taxon>
        <taxon>Mucoromycota</taxon>
        <taxon>Glomeromycotina</taxon>
        <taxon>Glomeromycetes</taxon>
        <taxon>Diversisporales</taxon>
        <taxon>Diversisporaceae</taxon>
        <taxon>Diversispora</taxon>
    </lineage>
</organism>
<evidence type="ECO:0000313" key="3">
    <source>
        <dbReference type="Proteomes" id="UP000266861"/>
    </source>
</evidence>
<comment type="caution">
    <text evidence="2">The sequence shown here is derived from an EMBL/GenBank/DDBJ whole genome shotgun (WGS) entry which is preliminary data.</text>
</comment>
<feature type="compositionally biased region" description="Polar residues" evidence="1">
    <location>
        <begin position="24"/>
        <end position="33"/>
    </location>
</feature>
<dbReference type="AlphaFoldDB" id="A0A397HFP4"/>
<dbReference type="EMBL" id="PQFF01000316">
    <property type="protein sequence ID" value="RHZ61659.1"/>
    <property type="molecule type" value="Genomic_DNA"/>
</dbReference>